<dbReference type="GO" id="GO:0005795">
    <property type="term" value="C:Golgi stack"/>
    <property type="evidence" value="ECO:0007669"/>
    <property type="project" value="InterPro"/>
</dbReference>
<dbReference type="GO" id="GO:0009312">
    <property type="term" value="P:oligosaccharide biosynthetic process"/>
    <property type="evidence" value="ECO:0007669"/>
    <property type="project" value="InterPro"/>
</dbReference>
<sequence>LMQVPFVVPMTIVSFSSACSVGFLFDNLLTLNATLPTIGVGGGDCLTFRRCCSIGSIVGTWFGVAGDDGILLLEACFRMLSSRLLIKLLKLTFTFSVLLVLVLKLKRGRGSSSEYSTTANTHILLQPSQPPTFSEADGFTTATALTEQQSLVPLGSGGVGFAEGGEPPLSPSVDEIRRIIRDNNVHADVLNENLFGPVENVSFVIVVQVHRRLNYLRKLVESFEAAPFINRVLLIFSHDYYDVEMNEFVRSIRFCRVMQIFYPDNVQISPYKFPGQDPLDCARDIDKTQAQKEKCLNWDSPDRYGHYREASLTQIKHHWWWKINYVFDGIPRLKHYNDWVLLLEEDHYVSPDFLYTFDYIVRNRDNLCKHCQVITLGSYSQLNKQNSQPNALNVMLWFSSHHNMGMAVNRSTWNAIRSCGSNFCKYDDYNWDWSLLHVSRQCMNPPLSTIVVATPRVFHIGDWSGRLCTADSSANMVVTRLRDLKPQLFPENFFLKLSNRRSPKLPAEYGGWGDKRDHQLCLKNIIAQNKCIKGSLRSNSIPSSASVFAKSSPRTS</sequence>
<accession>A0A0V1MQE4</accession>
<dbReference type="PANTHER" id="PTHR12871">
    <property type="entry name" value="BETA-1,2-N-ACETYLGLUCOSAMINYLTRANSFERASE II"/>
    <property type="match status" value="1"/>
</dbReference>
<feature type="binding site" evidence="24">
    <location>
        <position position="459"/>
    </location>
    <ligand>
        <name>Mn(2+)</name>
        <dbReference type="ChEBI" id="CHEBI:29035"/>
    </ligand>
</feature>
<dbReference type="PANTHER" id="PTHR12871:SF0">
    <property type="entry name" value="ALPHA-1,6-MANNOSYL-GLYCOPROTEIN 2-BETA-N-ACETYLGLUCOSAMINYLTRANSFERASE"/>
    <property type="match status" value="1"/>
</dbReference>
<feature type="non-terminal residue" evidence="26">
    <location>
        <position position="556"/>
    </location>
</feature>
<keyword evidence="17 24" id="KW-0464">Manganese</keyword>
<keyword evidence="27" id="KW-1185">Reference proteome</keyword>
<keyword evidence="7 26" id="KW-0328">Glycosyltransferase</keyword>
<comment type="similarity">
    <text evidence="4">Belongs to the glycosyltransferase 16 (GT16) protein family.</text>
</comment>
<evidence type="ECO:0000256" key="8">
    <source>
        <dbReference type="ARBA" id="ARBA00022679"/>
    </source>
</evidence>
<evidence type="ECO:0000256" key="14">
    <source>
        <dbReference type="ARBA" id="ARBA00023136"/>
    </source>
</evidence>
<evidence type="ECO:0000256" key="3">
    <source>
        <dbReference type="ARBA" id="ARBA00004922"/>
    </source>
</evidence>
<evidence type="ECO:0000256" key="11">
    <source>
        <dbReference type="ARBA" id="ARBA00022968"/>
    </source>
</evidence>
<evidence type="ECO:0000256" key="20">
    <source>
        <dbReference type="ARBA" id="ARBA00032552"/>
    </source>
</evidence>
<keyword evidence="9" id="KW-0812">Transmembrane</keyword>
<evidence type="ECO:0000256" key="9">
    <source>
        <dbReference type="ARBA" id="ARBA00022692"/>
    </source>
</evidence>
<evidence type="ECO:0000256" key="22">
    <source>
        <dbReference type="ARBA" id="ARBA00093257"/>
    </source>
</evidence>
<evidence type="ECO:0000256" key="21">
    <source>
        <dbReference type="ARBA" id="ARBA00032915"/>
    </source>
</evidence>
<dbReference type="EC" id="2.4.1.143" evidence="5"/>
<evidence type="ECO:0000256" key="1">
    <source>
        <dbReference type="ARBA" id="ARBA00001936"/>
    </source>
</evidence>
<comment type="catalytic activity">
    <reaction evidence="22">
        <text>an N(4)-{beta-D-GlcNAc-(1-&gt;2)-alpha-D-Man-(1-&gt;3)-[alpha-D-Man-(1-&gt;6)]-beta-D-Man-(1-&gt;4)-beta-D-GlcNAc-(1-&gt;4)-beta-D-GlcNAc}-L-asparaginyl-[protein] + UDP-N-acetyl-alpha-D-glucosamine = N(4)-{beta-D-GlcNAc-(1-&gt;2)-alpha-D-Man-(1-&gt;3)-[beta-D-GlcNAc-(1-&gt;2)-alpha-D-Man-(1-&gt;6)]-beta-D-Man-(1-&gt;4)-beta-D-GlcNAc-(1-&gt;4)-beta-D-GlcNAc}-L-asparaginyl-[protein] + UDP + H(+)</text>
        <dbReference type="Rhea" id="RHEA:12941"/>
        <dbReference type="Rhea" id="RHEA-COMP:13526"/>
        <dbReference type="Rhea" id="RHEA-COMP:14369"/>
        <dbReference type="ChEBI" id="CHEBI:15378"/>
        <dbReference type="ChEBI" id="CHEBI:57705"/>
        <dbReference type="ChEBI" id="CHEBI:58223"/>
        <dbReference type="ChEBI" id="CHEBI:60615"/>
        <dbReference type="ChEBI" id="CHEBI:60651"/>
        <dbReference type="EC" id="2.4.1.143"/>
    </reaction>
</comment>
<evidence type="ECO:0000256" key="10">
    <source>
        <dbReference type="ARBA" id="ARBA00022723"/>
    </source>
</evidence>
<evidence type="ECO:0000256" key="5">
    <source>
        <dbReference type="ARBA" id="ARBA00012613"/>
    </source>
</evidence>
<evidence type="ECO:0000256" key="13">
    <source>
        <dbReference type="ARBA" id="ARBA00023034"/>
    </source>
</evidence>
<dbReference type="EMBL" id="JYDO01000055">
    <property type="protein sequence ID" value="KRZ74041.1"/>
    <property type="molecule type" value="Genomic_DNA"/>
</dbReference>
<feature type="binding site" evidence="23">
    <location>
        <begin position="314"/>
        <end position="318"/>
    </location>
    <ligand>
        <name>substrate</name>
    </ligand>
</feature>
<comment type="subcellular location">
    <subcellularLocation>
        <location evidence="2">Golgi apparatus membrane</location>
        <topology evidence="2">Single-pass type II membrane protein</topology>
    </subcellularLocation>
</comment>
<keyword evidence="8 26" id="KW-0808">Transferase</keyword>
<dbReference type="Pfam" id="PF05060">
    <property type="entry name" value="MGAT2"/>
    <property type="match status" value="1"/>
</dbReference>
<dbReference type="GO" id="GO:0000139">
    <property type="term" value="C:Golgi membrane"/>
    <property type="evidence" value="ECO:0007669"/>
    <property type="project" value="UniProtKB-SubCell"/>
</dbReference>
<protein>
    <recommendedName>
        <fullName evidence="6">Alpha-1,6-mannosyl-glycoprotein 2-beta-N-acetylglucosaminyltransferase</fullName>
        <ecNumber evidence="5">2.4.1.143</ecNumber>
    </recommendedName>
    <alternativeName>
        <fullName evidence="21">Beta-1,2-N-acetylglucosaminyltransferase II</fullName>
    </alternativeName>
    <alternativeName>
        <fullName evidence="20">GlcNAc-T II</fullName>
    </alternativeName>
    <alternativeName>
        <fullName evidence="19">Mannoside acetylglucosaminyltransferase 2</fullName>
    </alternativeName>
    <alternativeName>
        <fullName evidence="18">N-glycosyl-oligosaccharide-glycoprotein N-acetylglucosaminyltransferase II</fullName>
    </alternativeName>
</protein>
<dbReference type="AlphaFoldDB" id="A0A0V1MQE4"/>
<keyword evidence="14" id="KW-0472">Membrane</keyword>
<evidence type="ECO:0000256" key="19">
    <source>
        <dbReference type="ARBA" id="ARBA00031203"/>
    </source>
</evidence>
<evidence type="ECO:0000256" key="2">
    <source>
        <dbReference type="ARBA" id="ARBA00004323"/>
    </source>
</evidence>
<dbReference type="STRING" id="268474.A0A0V1MQE4"/>
<dbReference type="InterPro" id="IPR007754">
    <property type="entry name" value="GlcNAc_II"/>
</dbReference>
<dbReference type="InterPro" id="IPR029044">
    <property type="entry name" value="Nucleotide-diphossugar_trans"/>
</dbReference>
<dbReference type="Proteomes" id="UP000054843">
    <property type="component" value="Unassembled WGS sequence"/>
</dbReference>
<gene>
    <name evidence="26" type="primary">MGAT2</name>
    <name evidence="26" type="ORF">T10_2580</name>
</gene>
<evidence type="ECO:0000313" key="27">
    <source>
        <dbReference type="Proteomes" id="UP000054843"/>
    </source>
</evidence>
<feature type="disulfide bond" evidence="25">
    <location>
        <begin position="368"/>
        <end position="371"/>
    </location>
</feature>
<feature type="disulfide bond" evidence="25">
    <location>
        <begin position="419"/>
        <end position="442"/>
    </location>
</feature>
<name>A0A0V1MQE4_9BILA</name>
<evidence type="ECO:0000256" key="7">
    <source>
        <dbReference type="ARBA" id="ARBA00022676"/>
    </source>
</evidence>
<keyword evidence="16" id="KW-0325">Glycoprotein</keyword>
<dbReference type="GO" id="GO:0046872">
    <property type="term" value="F:metal ion binding"/>
    <property type="evidence" value="ECO:0007669"/>
    <property type="project" value="UniProtKB-KW"/>
</dbReference>
<evidence type="ECO:0000256" key="17">
    <source>
        <dbReference type="ARBA" id="ARBA00023211"/>
    </source>
</evidence>
<comment type="cofactor">
    <cofactor evidence="1 24">
        <name>Mn(2+)</name>
        <dbReference type="ChEBI" id="CHEBI:29035"/>
    </cofactor>
</comment>
<feature type="binding site" evidence="23">
    <location>
        <position position="239"/>
    </location>
    <ligand>
        <name>substrate</name>
    </ligand>
</feature>
<dbReference type="UniPathway" id="UPA00378"/>
<keyword evidence="12" id="KW-1133">Transmembrane helix</keyword>
<evidence type="ECO:0000256" key="18">
    <source>
        <dbReference type="ARBA" id="ARBA00029663"/>
    </source>
</evidence>
<comment type="pathway">
    <text evidence="3">Protein modification; protein glycosylation.</text>
</comment>
<dbReference type="GO" id="GO:0006487">
    <property type="term" value="P:protein N-linked glycosylation"/>
    <property type="evidence" value="ECO:0007669"/>
    <property type="project" value="TreeGrafter"/>
</dbReference>
<feature type="non-terminal residue" evidence="26">
    <location>
        <position position="1"/>
    </location>
</feature>
<evidence type="ECO:0000256" key="15">
    <source>
        <dbReference type="ARBA" id="ARBA00023157"/>
    </source>
</evidence>
<evidence type="ECO:0000256" key="23">
    <source>
        <dbReference type="PIRSR" id="PIRSR607754-1"/>
    </source>
</evidence>
<dbReference type="SUPFAM" id="SSF53448">
    <property type="entry name" value="Nucleotide-diphospho-sugar transferases"/>
    <property type="match status" value="1"/>
</dbReference>
<reference evidence="26 27" key="1">
    <citation type="submission" date="2015-01" db="EMBL/GenBank/DDBJ databases">
        <title>Evolution of Trichinella species and genotypes.</title>
        <authorList>
            <person name="Korhonen P.K."/>
            <person name="Edoardo P."/>
            <person name="Giuseppe L.R."/>
            <person name="Gasser R.B."/>
        </authorList>
    </citation>
    <scope>NUCLEOTIDE SEQUENCE [LARGE SCALE GENOMIC DNA]</scope>
    <source>
        <strain evidence="26">ISS1980</strain>
    </source>
</reference>
<evidence type="ECO:0000313" key="26">
    <source>
        <dbReference type="EMBL" id="KRZ74041.1"/>
    </source>
</evidence>
<evidence type="ECO:0000256" key="16">
    <source>
        <dbReference type="ARBA" id="ARBA00023180"/>
    </source>
</evidence>
<evidence type="ECO:0000256" key="24">
    <source>
        <dbReference type="PIRSR" id="PIRSR607754-2"/>
    </source>
</evidence>
<dbReference type="OrthoDB" id="6019616at2759"/>
<keyword evidence="15 25" id="KW-1015">Disulfide bond</keyword>
<proteinExistence type="inferred from homology"/>
<feature type="disulfide bond" evidence="25">
    <location>
        <begin position="424"/>
        <end position="521"/>
    </location>
</feature>
<keyword evidence="10 24" id="KW-0479">Metal-binding</keyword>
<dbReference type="GO" id="GO:0008455">
    <property type="term" value="F:alpha-1,6-mannosylglycoprotein 2-beta-N-acetylglucosaminyltransferase activity"/>
    <property type="evidence" value="ECO:0007669"/>
    <property type="project" value="UniProtKB-EC"/>
</dbReference>
<keyword evidence="11" id="KW-0735">Signal-anchor</keyword>
<evidence type="ECO:0000256" key="6">
    <source>
        <dbReference type="ARBA" id="ARBA00014817"/>
    </source>
</evidence>
<evidence type="ECO:0000256" key="4">
    <source>
        <dbReference type="ARBA" id="ARBA00011011"/>
    </source>
</evidence>
<dbReference type="Gene3D" id="3.90.550.10">
    <property type="entry name" value="Spore Coat Polysaccharide Biosynthesis Protein SpsA, Chain A"/>
    <property type="match status" value="1"/>
</dbReference>
<organism evidence="26 27">
    <name type="scientific">Trichinella papuae</name>
    <dbReference type="NCBI Taxonomy" id="268474"/>
    <lineage>
        <taxon>Eukaryota</taxon>
        <taxon>Metazoa</taxon>
        <taxon>Ecdysozoa</taxon>
        <taxon>Nematoda</taxon>
        <taxon>Enoplea</taxon>
        <taxon>Dorylaimia</taxon>
        <taxon>Trichinellida</taxon>
        <taxon>Trichinellidae</taxon>
        <taxon>Trichinella</taxon>
    </lineage>
</organism>
<evidence type="ECO:0000256" key="12">
    <source>
        <dbReference type="ARBA" id="ARBA00022989"/>
    </source>
</evidence>
<feature type="binding site" evidence="24">
    <location>
        <position position="346"/>
    </location>
    <ligand>
        <name>Mn(2+)</name>
        <dbReference type="ChEBI" id="CHEBI:29035"/>
    </ligand>
</feature>
<feature type="binding site" evidence="23">
    <location>
        <begin position="208"/>
        <end position="212"/>
    </location>
    <ligand>
        <name>substrate</name>
    </ligand>
</feature>
<comment type="caution">
    <text evidence="26">The sequence shown here is derived from an EMBL/GenBank/DDBJ whole genome shotgun (WGS) entry which is preliminary data.</text>
</comment>
<feature type="disulfide bond" evidence="25">
    <location>
        <begin position="281"/>
        <end position="295"/>
    </location>
</feature>
<keyword evidence="13" id="KW-0333">Golgi apparatus</keyword>
<evidence type="ECO:0000256" key="25">
    <source>
        <dbReference type="PIRSR" id="PIRSR607754-3"/>
    </source>
</evidence>